<dbReference type="RefSeq" id="WP_160027680.1">
    <property type="nucleotide sequence ID" value="NZ_CP041764.1"/>
</dbReference>
<gene>
    <name evidence="5" type="ORF">FO014_02905</name>
</gene>
<dbReference type="Pfam" id="PF00486">
    <property type="entry name" value="Trans_reg_C"/>
    <property type="match status" value="1"/>
</dbReference>
<dbReference type="CDD" id="cd00383">
    <property type="entry name" value="trans_reg_C"/>
    <property type="match status" value="1"/>
</dbReference>
<feature type="domain" description="OmpR/PhoB-type" evidence="4">
    <location>
        <begin position="1"/>
        <end position="104"/>
    </location>
</feature>
<feature type="transmembrane region" description="Helical" evidence="3">
    <location>
        <begin position="143"/>
        <end position="162"/>
    </location>
</feature>
<proteinExistence type="predicted"/>
<dbReference type="EMBL" id="CP041764">
    <property type="protein sequence ID" value="QHA86013.1"/>
    <property type="molecule type" value="Genomic_DNA"/>
</dbReference>
<dbReference type="SMART" id="SM00862">
    <property type="entry name" value="Trans_reg_C"/>
    <property type="match status" value="1"/>
</dbReference>
<dbReference type="InterPro" id="IPR036388">
    <property type="entry name" value="WH-like_DNA-bd_sf"/>
</dbReference>
<protein>
    <submittedName>
        <fullName evidence="5">CadC family transcriptional regulator</fullName>
    </submittedName>
</protein>
<sequence length="260" mass="29019">MKYRINGQILFDTDSGSLGLEGFPEESLAISNPSKRLLLLLIAHHGEQVSRELIFRKVWDDYGMVSSNNNLNQCVSKLRRVLKTLGIDDEVIITVPKVGFMLAQNITLETDEPHITPPQSVAAGRDERRAVSRRSAGRRLRTGVALGALLLLVISVGIWLIYRNSAVRQERLIGEVNNCKVFLSVPRAALNGHADQVNDMLAYINANPESCQNGEYLLLLSSNQVGSYIKGVSRLFILKCRVAREYRVEVCRSQKDGPLF</sequence>
<organism evidence="5 6">
    <name type="scientific">Serratia rhizosphaerae</name>
    <dbReference type="NCBI Taxonomy" id="2597702"/>
    <lineage>
        <taxon>Bacteria</taxon>
        <taxon>Pseudomonadati</taxon>
        <taxon>Pseudomonadota</taxon>
        <taxon>Gammaproteobacteria</taxon>
        <taxon>Enterobacterales</taxon>
        <taxon>Yersiniaceae</taxon>
        <taxon>Serratia</taxon>
    </lineage>
</organism>
<keyword evidence="6" id="KW-1185">Reference proteome</keyword>
<evidence type="ECO:0000256" key="2">
    <source>
        <dbReference type="PROSITE-ProRule" id="PRU01091"/>
    </source>
</evidence>
<evidence type="ECO:0000259" key="4">
    <source>
        <dbReference type="PROSITE" id="PS51755"/>
    </source>
</evidence>
<evidence type="ECO:0000256" key="3">
    <source>
        <dbReference type="SAM" id="Phobius"/>
    </source>
</evidence>
<evidence type="ECO:0000313" key="5">
    <source>
        <dbReference type="EMBL" id="QHA86013.1"/>
    </source>
</evidence>
<dbReference type="InterPro" id="IPR001867">
    <property type="entry name" value="OmpR/PhoB-type_DNA-bd"/>
</dbReference>
<evidence type="ECO:0000256" key="1">
    <source>
        <dbReference type="ARBA" id="ARBA00023125"/>
    </source>
</evidence>
<accession>A0ABX6GIC1</accession>
<keyword evidence="3" id="KW-0472">Membrane</keyword>
<dbReference type="InterPro" id="IPR016032">
    <property type="entry name" value="Sig_transdc_resp-reg_C-effctor"/>
</dbReference>
<keyword evidence="3" id="KW-0812">Transmembrane</keyword>
<dbReference type="Gene3D" id="1.10.10.10">
    <property type="entry name" value="Winged helix-like DNA-binding domain superfamily/Winged helix DNA-binding domain"/>
    <property type="match status" value="1"/>
</dbReference>
<name>A0ABX6GIC1_9GAMM</name>
<dbReference type="Proteomes" id="UP000430368">
    <property type="component" value="Chromosome"/>
</dbReference>
<feature type="DNA-binding region" description="OmpR/PhoB-type" evidence="2">
    <location>
        <begin position="1"/>
        <end position="104"/>
    </location>
</feature>
<evidence type="ECO:0000313" key="6">
    <source>
        <dbReference type="Proteomes" id="UP000430368"/>
    </source>
</evidence>
<reference evidence="5 6" key="1">
    <citation type="submission" date="2019-07" db="EMBL/GenBank/DDBJ databases">
        <title>Serratia dokdonensis sp. nov., an elicitor of systemic resistance in Nicotiana Tabacum.</title>
        <authorList>
            <person name="Son J.-S."/>
            <person name="Hwang Y.-J."/>
            <person name="Lee S.-Y."/>
            <person name="Ghim S.-Y."/>
        </authorList>
    </citation>
    <scope>NUCLEOTIDE SEQUENCE [LARGE SCALE GENOMIC DNA]</scope>
    <source>
        <strain evidence="5 6">KUDC3025</strain>
    </source>
</reference>
<dbReference type="SUPFAM" id="SSF46894">
    <property type="entry name" value="C-terminal effector domain of the bipartite response regulators"/>
    <property type="match status" value="1"/>
</dbReference>
<dbReference type="PROSITE" id="PS51755">
    <property type="entry name" value="OMPR_PHOB"/>
    <property type="match status" value="1"/>
</dbReference>
<keyword evidence="3" id="KW-1133">Transmembrane helix</keyword>
<keyword evidence="1 2" id="KW-0238">DNA-binding</keyword>